<evidence type="ECO:0000313" key="2">
    <source>
        <dbReference type="Proteomes" id="UP000053831"/>
    </source>
</evidence>
<accession>A0A0M9VT81</accession>
<sequence length="218" mass="25063">MPLRSLYPDEDFRNVRKPLRDGFTALVNLEELVSVRDELYLNVDERGREEAEIWATCWPKLRRLSLYNVDLNLDTGFLEHLAGVPLLESVVFTRPDGLYEWYDPTTWRMPYSAIDIKAAWLDALSANAYNGGLKRRKDLSIMFVSMPEQIPIFDEHEESWEKIDPEGLICVKFAGALAPSSPLFEQTRGVQDFVRGLALDGTLFDANMGERMDLHTIY</sequence>
<dbReference type="STRING" id="150374.A0A0M9VT81"/>
<name>A0A0M9VT81_ESCWE</name>
<dbReference type="OrthoDB" id="6365676at2759"/>
<keyword evidence="2" id="KW-1185">Reference proteome</keyword>
<dbReference type="Proteomes" id="UP000053831">
    <property type="component" value="Unassembled WGS sequence"/>
</dbReference>
<organism evidence="1 2">
    <name type="scientific">Escovopsis weberi</name>
    <dbReference type="NCBI Taxonomy" id="150374"/>
    <lineage>
        <taxon>Eukaryota</taxon>
        <taxon>Fungi</taxon>
        <taxon>Dikarya</taxon>
        <taxon>Ascomycota</taxon>
        <taxon>Pezizomycotina</taxon>
        <taxon>Sordariomycetes</taxon>
        <taxon>Hypocreomycetidae</taxon>
        <taxon>Hypocreales</taxon>
        <taxon>Hypocreaceae</taxon>
        <taxon>Escovopsis</taxon>
    </lineage>
</organism>
<gene>
    <name evidence="1" type="ORF">ESCO_000132</name>
</gene>
<dbReference type="EMBL" id="LGSR01000020">
    <property type="protein sequence ID" value="KOS18509.1"/>
    <property type="molecule type" value="Genomic_DNA"/>
</dbReference>
<reference evidence="1 2" key="1">
    <citation type="submission" date="2015-07" db="EMBL/GenBank/DDBJ databases">
        <title>The genome of the fungus Escovopsis weberi, a specialized disease agent of ant agriculture.</title>
        <authorList>
            <person name="de Man T.J."/>
            <person name="Stajich J.E."/>
            <person name="Kubicek C.P."/>
            <person name="Chenthamara K."/>
            <person name="Atanasova L."/>
            <person name="Druzhinina I.S."/>
            <person name="Birnbaum S."/>
            <person name="Barribeau S.M."/>
            <person name="Teiling C."/>
            <person name="Suen G."/>
            <person name="Currie C."/>
            <person name="Gerardo N.M."/>
        </authorList>
    </citation>
    <scope>NUCLEOTIDE SEQUENCE [LARGE SCALE GENOMIC DNA]</scope>
</reference>
<dbReference type="AlphaFoldDB" id="A0A0M9VT81"/>
<protein>
    <submittedName>
        <fullName evidence="1">Uncharacterized protein</fullName>
    </submittedName>
</protein>
<evidence type="ECO:0000313" key="1">
    <source>
        <dbReference type="EMBL" id="KOS18509.1"/>
    </source>
</evidence>
<comment type="caution">
    <text evidence="1">The sequence shown here is derived from an EMBL/GenBank/DDBJ whole genome shotgun (WGS) entry which is preliminary data.</text>
</comment>
<proteinExistence type="predicted"/>